<proteinExistence type="predicted"/>
<feature type="compositionally biased region" description="Basic and acidic residues" evidence="1">
    <location>
        <begin position="39"/>
        <end position="50"/>
    </location>
</feature>
<protein>
    <submittedName>
        <fullName evidence="2">Uncharacterized protein</fullName>
    </submittedName>
</protein>
<dbReference type="Proteomes" id="UP001497516">
    <property type="component" value="Chromosome 5"/>
</dbReference>
<name>A0AAV2EUM7_9ROSI</name>
<accession>A0AAV2EUM7</accession>
<gene>
    <name evidence="2" type="ORF">LTRI10_LOCUS30541</name>
</gene>
<organism evidence="2 3">
    <name type="scientific">Linum trigynum</name>
    <dbReference type="NCBI Taxonomy" id="586398"/>
    <lineage>
        <taxon>Eukaryota</taxon>
        <taxon>Viridiplantae</taxon>
        <taxon>Streptophyta</taxon>
        <taxon>Embryophyta</taxon>
        <taxon>Tracheophyta</taxon>
        <taxon>Spermatophyta</taxon>
        <taxon>Magnoliopsida</taxon>
        <taxon>eudicotyledons</taxon>
        <taxon>Gunneridae</taxon>
        <taxon>Pentapetalae</taxon>
        <taxon>rosids</taxon>
        <taxon>fabids</taxon>
        <taxon>Malpighiales</taxon>
        <taxon>Linaceae</taxon>
        <taxon>Linum</taxon>
    </lineage>
</organism>
<sequence>MSLILGRTFLATAKALIDVNEGNLILRDGEEQITFSVDPKSKKDDVKKVESNGMFGSGGEPLKANPTSSLAPCDDVKKGTKAGTKPEGRKKKAWFANMRDAFTQKKDKSKEKVADQEGTPLDFKMGGDKPRPETVVDPISEASCSPA</sequence>
<dbReference type="AlphaFoldDB" id="A0AAV2EUM7"/>
<reference evidence="2 3" key="1">
    <citation type="submission" date="2024-04" db="EMBL/GenBank/DDBJ databases">
        <authorList>
            <person name="Fracassetti M."/>
        </authorList>
    </citation>
    <scope>NUCLEOTIDE SEQUENCE [LARGE SCALE GENOMIC DNA]</scope>
</reference>
<feature type="compositionally biased region" description="Basic and acidic residues" evidence="1">
    <location>
        <begin position="102"/>
        <end position="115"/>
    </location>
</feature>
<feature type="region of interest" description="Disordered" evidence="1">
    <location>
        <begin position="37"/>
        <end position="147"/>
    </location>
</feature>
<keyword evidence="3" id="KW-1185">Reference proteome</keyword>
<evidence type="ECO:0000313" key="3">
    <source>
        <dbReference type="Proteomes" id="UP001497516"/>
    </source>
</evidence>
<feature type="compositionally biased region" description="Basic and acidic residues" evidence="1">
    <location>
        <begin position="125"/>
        <end position="134"/>
    </location>
</feature>
<dbReference type="EMBL" id="OZ034818">
    <property type="protein sequence ID" value="CAL1389703.1"/>
    <property type="molecule type" value="Genomic_DNA"/>
</dbReference>
<evidence type="ECO:0000256" key="1">
    <source>
        <dbReference type="SAM" id="MobiDB-lite"/>
    </source>
</evidence>
<evidence type="ECO:0000313" key="2">
    <source>
        <dbReference type="EMBL" id="CAL1389703.1"/>
    </source>
</evidence>